<proteinExistence type="predicted"/>
<sequence>MSTENVISVDIPAADIQTVEDALATIQTTLAPYLLALTSEQRKTIPKMGDGTVPFVDKVMDYAVSDSMFVPPYMDVPEMSKDFAVVSVLMPLLRTVDQLQSNLSDTTMMAGSEAYVAALSYYNSVKMAAKQNVPGAKAIHDDLKKRFAK</sequence>
<gene>
    <name evidence="1" type="ORF">SAMN04488028_103361</name>
</gene>
<evidence type="ECO:0000313" key="2">
    <source>
        <dbReference type="Proteomes" id="UP000184474"/>
    </source>
</evidence>
<evidence type="ECO:0000313" key="1">
    <source>
        <dbReference type="EMBL" id="SHK20623.1"/>
    </source>
</evidence>
<dbReference type="EMBL" id="FRAA01000003">
    <property type="protein sequence ID" value="SHK20623.1"/>
    <property type="molecule type" value="Genomic_DNA"/>
</dbReference>
<accession>A0A1M6QKP7</accession>
<dbReference type="STRING" id="156994.SAMN04488028_103361"/>
<dbReference type="Proteomes" id="UP000184474">
    <property type="component" value="Unassembled WGS sequence"/>
</dbReference>
<reference evidence="2" key="1">
    <citation type="submission" date="2016-11" db="EMBL/GenBank/DDBJ databases">
        <authorList>
            <person name="Varghese N."/>
            <person name="Submissions S."/>
        </authorList>
    </citation>
    <scope>NUCLEOTIDE SEQUENCE [LARGE SCALE GENOMIC DNA]</scope>
    <source>
        <strain evidence="2">DSM 26134</strain>
    </source>
</reference>
<dbReference type="AlphaFoldDB" id="A0A1M6QKP7"/>
<protein>
    <submittedName>
        <fullName evidence="1">Uncharacterized protein</fullName>
    </submittedName>
</protein>
<name>A0A1M6QKP7_REIAG</name>
<organism evidence="1 2">
    <name type="scientific">Reichenbachiella agariperforans</name>
    <dbReference type="NCBI Taxonomy" id="156994"/>
    <lineage>
        <taxon>Bacteria</taxon>
        <taxon>Pseudomonadati</taxon>
        <taxon>Bacteroidota</taxon>
        <taxon>Cytophagia</taxon>
        <taxon>Cytophagales</taxon>
        <taxon>Reichenbachiellaceae</taxon>
        <taxon>Reichenbachiella</taxon>
    </lineage>
</organism>
<dbReference type="RefSeq" id="WP_073122568.1">
    <property type="nucleotide sequence ID" value="NZ_FRAA01000003.1"/>
</dbReference>
<keyword evidence="2" id="KW-1185">Reference proteome</keyword>